<name>A0A176Y678_9BRAD</name>
<reference evidence="2 3" key="1">
    <citation type="submission" date="2016-03" db="EMBL/GenBank/DDBJ databases">
        <title>Draft Genome Sequence of the Strain BR 10245 (Bradyrhizobium sp.) isolated from nodules of Centrolobium paraense.</title>
        <authorList>
            <person name="Simoes-Araujo J.L.Sr."/>
            <person name="Barauna A.C."/>
            <person name="Silva K."/>
            <person name="Zilli J.E."/>
        </authorList>
    </citation>
    <scope>NUCLEOTIDE SEQUENCE [LARGE SCALE GENOMIC DNA]</scope>
    <source>
        <strain evidence="2 3">BR 10245</strain>
    </source>
</reference>
<dbReference type="Proteomes" id="UP000076959">
    <property type="component" value="Unassembled WGS sequence"/>
</dbReference>
<organism evidence="2 3">
    <name type="scientific">Bradyrhizobium centrolobii</name>
    <dbReference type="NCBI Taxonomy" id="1505087"/>
    <lineage>
        <taxon>Bacteria</taxon>
        <taxon>Pseudomonadati</taxon>
        <taxon>Pseudomonadota</taxon>
        <taxon>Alphaproteobacteria</taxon>
        <taxon>Hyphomicrobiales</taxon>
        <taxon>Nitrobacteraceae</taxon>
        <taxon>Bradyrhizobium</taxon>
    </lineage>
</organism>
<evidence type="ECO:0000313" key="3">
    <source>
        <dbReference type="Proteomes" id="UP000076959"/>
    </source>
</evidence>
<accession>A0A176Y678</accession>
<dbReference type="AlphaFoldDB" id="A0A176Y678"/>
<feature type="region of interest" description="Disordered" evidence="1">
    <location>
        <begin position="787"/>
        <end position="810"/>
    </location>
</feature>
<comment type="caution">
    <text evidence="2">The sequence shown here is derived from an EMBL/GenBank/DDBJ whole genome shotgun (WGS) entry which is preliminary data.</text>
</comment>
<keyword evidence="3" id="KW-1185">Reference proteome</keyword>
<evidence type="ECO:0000256" key="1">
    <source>
        <dbReference type="SAM" id="MobiDB-lite"/>
    </source>
</evidence>
<gene>
    <name evidence="2" type="ORF">AYJ54_35650</name>
</gene>
<dbReference type="EMBL" id="LUUB01000125">
    <property type="protein sequence ID" value="OAE97426.1"/>
    <property type="molecule type" value="Genomic_DNA"/>
</dbReference>
<proteinExistence type="predicted"/>
<evidence type="ECO:0000313" key="2">
    <source>
        <dbReference type="EMBL" id="OAE97426.1"/>
    </source>
</evidence>
<protein>
    <submittedName>
        <fullName evidence="2">Uncharacterized protein</fullName>
    </submittedName>
</protein>
<sequence length="810" mass="91053">MCTCLWGGLFNPIIPVFDRPPPEWKSPYERSKGSAIAKGYVKFFEPDVYVEATAGLLEKAGLFALRQEHGLHTQVITLAELFKPEGGQTYSEPAFGLNIHDVLTHIYRTEQKFVLREKQESILVKPQRGNALAEAVFGVFPTATDLNYIQAAYADVLKPTVIEATPDAWRRTFLNGAAVPLRVTGHGVETTRYWHHDLVLFVFDAARATDLIDLWNLRIEPHPVIPVPVEWFEVLAADICELLKSEHRPVIGNPNGVMHNATIEFGRSIEKSDAEALINKLPSGLPEGALIVKHWRNSVWTEQRDDLVLRDGRMKVAAKKRQVTLAVTDDGSKLRTTFEVVQPEFASQFARSDCRWVNTLRVSTFGQDRIAQVLPFNTFDRKWPSLGLGGEQIAVGGEGWVYPQRYTDASQFVSLLTSEQAVIGSLDRLGIRATLSEPGHIAKQMLEHLGGLHGIGLLADLDTLKLLNKMAGGLRRKRNADETIEENFGLRTATLKDWMDLAARRREPWARRQSVLAQFTERNVIRLGLETDCPHCRATNWNTLSTIDYQVMCERCLKPYEFPQADLREQNRNWTYRVVGPFSVPDFGRGSYSALLALRTLSRHRTSSDRMTYSTAMNLGFDGVEREVDFLAWYGDERMHDTHRPPQLVLGEAKSLGKGELITASELAKLKMVASKLPDAVIVLAVLRDHFTSAEKAVLRSFVNWGRRVNDYGQPTNPVLLLTAHELMMDLSVGYTWKKLGGIHAKFEAFEHTRTLSSFADATQQIYLGMPSFQEVRRAYWNKRPARRAAGKRAGTGAALPINTDGNQAV</sequence>